<keyword evidence="2" id="KW-1185">Reference proteome</keyword>
<protein>
    <submittedName>
        <fullName evidence="1">Uncharacterized protein</fullName>
    </submittedName>
</protein>
<name>A0A7W1XB84_9BACL</name>
<reference evidence="1 2" key="1">
    <citation type="submission" date="2020-07" db="EMBL/GenBank/DDBJ databases">
        <authorList>
            <person name="Feng H."/>
        </authorList>
    </citation>
    <scope>NUCLEOTIDE SEQUENCE [LARGE SCALE GENOMIC DNA]</scope>
    <source>
        <strain evidence="2">s-11</strain>
    </source>
</reference>
<dbReference type="RefSeq" id="WP_033101645.1">
    <property type="nucleotide sequence ID" value="NZ_JACEIP010000016.1"/>
</dbReference>
<proteinExistence type="predicted"/>
<sequence length="68" mass="8186">MFKAYCKHPEFGTMPAVHLADVDEILRYTSLQRHFFPEIIVTDELDLTVVHVQNHRYVFPDEWKRLNK</sequence>
<dbReference type="EMBL" id="JACEIP010000016">
    <property type="protein sequence ID" value="MBA4543425.1"/>
    <property type="molecule type" value="Genomic_DNA"/>
</dbReference>
<accession>A0A7W1XB84</accession>
<dbReference type="AlphaFoldDB" id="A0A7W1XB84"/>
<dbReference type="OrthoDB" id="2654033at2"/>
<evidence type="ECO:0000313" key="2">
    <source>
        <dbReference type="Proteomes" id="UP000530514"/>
    </source>
</evidence>
<organism evidence="1 2">
    <name type="scientific">Thermoactinomyces daqus</name>
    <dbReference type="NCBI Taxonomy" id="1329516"/>
    <lineage>
        <taxon>Bacteria</taxon>
        <taxon>Bacillati</taxon>
        <taxon>Bacillota</taxon>
        <taxon>Bacilli</taxon>
        <taxon>Bacillales</taxon>
        <taxon>Thermoactinomycetaceae</taxon>
        <taxon>Thermoactinomyces</taxon>
    </lineage>
</organism>
<comment type="caution">
    <text evidence="1">The sequence shown here is derived from an EMBL/GenBank/DDBJ whole genome shotgun (WGS) entry which is preliminary data.</text>
</comment>
<evidence type="ECO:0000313" key="1">
    <source>
        <dbReference type="EMBL" id="MBA4543425.1"/>
    </source>
</evidence>
<gene>
    <name evidence="1" type="ORF">H1164_11010</name>
</gene>
<dbReference type="Proteomes" id="UP000530514">
    <property type="component" value="Unassembled WGS sequence"/>
</dbReference>